<comment type="similarity">
    <text evidence="1 4">Belongs to the EF-1-beta/EF-1-delta family.</text>
</comment>
<keyword evidence="3 4" id="KW-0648">Protein biosynthesis</keyword>
<dbReference type="SMART" id="SM00888">
    <property type="entry name" value="EF1_GNE"/>
    <property type="match status" value="1"/>
</dbReference>
<keyword evidence="2 4" id="KW-0251">Elongation factor</keyword>
<dbReference type="GO" id="GO:0005085">
    <property type="term" value="F:guanyl-nucleotide exchange factor activity"/>
    <property type="evidence" value="ECO:0007669"/>
    <property type="project" value="TreeGrafter"/>
</dbReference>
<reference evidence="9" key="1">
    <citation type="submission" date="2017-02" db="UniProtKB">
        <authorList>
            <consortium name="WormBaseParasite"/>
        </authorList>
    </citation>
    <scope>IDENTIFICATION</scope>
</reference>
<dbReference type="SUPFAM" id="SSF47616">
    <property type="entry name" value="GST C-terminal domain-like"/>
    <property type="match status" value="1"/>
</dbReference>
<dbReference type="GO" id="GO:0005829">
    <property type="term" value="C:cytosol"/>
    <property type="evidence" value="ECO:0007669"/>
    <property type="project" value="TreeGrafter"/>
</dbReference>
<evidence type="ECO:0000313" key="8">
    <source>
        <dbReference type="Proteomes" id="UP000046393"/>
    </source>
</evidence>
<feature type="region of interest" description="Disordered" evidence="5">
    <location>
        <begin position="76"/>
        <end position="98"/>
    </location>
</feature>
<dbReference type="GO" id="GO:0005853">
    <property type="term" value="C:eukaryotic translation elongation factor 1 complex"/>
    <property type="evidence" value="ECO:0007669"/>
    <property type="project" value="InterPro"/>
</dbReference>
<dbReference type="Gene3D" id="3.30.70.60">
    <property type="match status" value="1"/>
</dbReference>
<dbReference type="InterPro" id="IPR014038">
    <property type="entry name" value="EF1B_bsu/dsu_GNE"/>
</dbReference>
<dbReference type="InterPro" id="IPR036219">
    <property type="entry name" value="eEF-1beta-like_sf"/>
</dbReference>
<dbReference type="Pfam" id="PF10587">
    <property type="entry name" value="EF-1_beta_acid"/>
    <property type="match status" value="1"/>
</dbReference>
<dbReference type="AlphaFoldDB" id="A0A0N5AJ62"/>
<dbReference type="InterPro" id="IPR014717">
    <property type="entry name" value="Transl_elong_EF1B/ribsomal_bS6"/>
</dbReference>
<evidence type="ECO:0000259" key="7">
    <source>
        <dbReference type="SMART" id="SM01182"/>
    </source>
</evidence>
<protein>
    <submittedName>
        <fullName evidence="9">Elongation factor 1-beta</fullName>
    </submittedName>
</protein>
<organism evidence="8 9">
    <name type="scientific">Syphacia muris</name>
    <dbReference type="NCBI Taxonomy" id="451379"/>
    <lineage>
        <taxon>Eukaryota</taxon>
        <taxon>Metazoa</taxon>
        <taxon>Ecdysozoa</taxon>
        <taxon>Nematoda</taxon>
        <taxon>Chromadorea</taxon>
        <taxon>Rhabditida</taxon>
        <taxon>Spirurina</taxon>
        <taxon>Oxyuridomorpha</taxon>
        <taxon>Oxyuroidea</taxon>
        <taxon>Oxyuridae</taxon>
        <taxon>Syphacia</taxon>
    </lineage>
</organism>
<dbReference type="FunFam" id="3.30.70.60:FF:000001">
    <property type="entry name" value="Elongation factor 1-beta 1 like"/>
    <property type="match status" value="1"/>
</dbReference>
<dbReference type="Pfam" id="PF00736">
    <property type="entry name" value="EF1_GNE"/>
    <property type="match status" value="1"/>
</dbReference>
<dbReference type="GO" id="GO:0003746">
    <property type="term" value="F:translation elongation factor activity"/>
    <property type="evidence" value="ECO:0007669"/>
    <property type="project" value="UniProtKB-KW"/>
</dbReference>
<dbReference type="SUPFAM" id="SSF54984">
    <property type="entry name" value="eEF-1beta-like"/>
    <property type="match status" value="1"/>
</dbReference>
<feature type="domain" description="Elongation factor 1 beta central acidic region eukaryote" evidence="7">
    <location>
        <begin position="90"/>
        <end position="116"/>
    </location>
</feature>
<dbReference type="CDD" id="cd00292">
    <property type="entry name" value="EF1B"/>
    <property type="match status" value="1"/>
</dbReference>
<evidence type="ECO:0000256" key="1">
    <source>
        <dbReference type="ARBA" id="ARBA00007411"/>
    </source>
</evidence>
<sequence>MFDVKTDSGLAAFNSHLADNAYATGFSLAGEDACLFAGIGKIPSDKVYPNIARWYRNIASYNEDERKGWPCACPSKAEEKKDAGDDDIDLFGSDDEEDEEKAKIVAQRLKEYAERKAKKGPKEAAKSNVIFDVKPWDDSIDLNQMEKQVRAIQTDGLVWGGAKVLPVAYGVNKLQICCIIEDEKVSTDWLEEQMTALEDLVQSVDVVAFNKV</sequence>
<evidence type="ECO:0000256" key="3">
    <source>
        <dbReference type="ARBA" id="ARBA00022917"/>
    </source>
</evidence>
<accession>A0A0N5AJ62</accession>
<feature type="domain" description="Translation elongation factor EF1B beta/delta subunit guanine nucleotide exchange" evidence="6">
    <location>
        <begin position="126"/>
        <end position="212"/>
    </location>
</feature>
<evidence type="ECO:0000313" key="9">
    <source>
        <dbReference type="WBParaSite" id="SMUV_0000448601-mRNA-1"/>
    </source>
</evidence>
<dbReference type="Proteomes" id="UP000046393">
    <property type="component" value="Unplaced"/>
</dbReference>
<dbReference type="PROSITE" id="PS00825">
    <property type="entry name" value="EF1BD_2"/>
    <property type="match status" value="1"/>
</dbReference>
<evidence type="ECO:0000256" key="4">
    <source>
        <dbReference type="RuleBase" id="RU003791"/>
    </source>
</evidence>
<dbReference type="InterPro" id="IPR049720">
    <property type="entry name" value="EF1B_bsu/dsu"/>
</dbReference>
<dbReference type="STRING" id="451379.A0A0N5AJ62"/>
<evidence type="ECO:0000256" key="2">
    <source>
        <dbReference type="ARBA" id="ARBA00022768"/>
    </source>
</evidence>
<dbReference type="InterPro" id="IPR018940">
    <property type="entry name" value="EF-1_beta_acid_region_euk"/>
</dbReference>
<proteinExistence type="inferred from homology"/>
<dbReference type="InterPro" id="IPR036282">
    <property type="entry name" value="Glutathione-S-Trfase_C_sf"/>
</dbReference>
<dbReference type="WBParaSite" id="SMUV_0000448601-mRNA-1">
    <property type="protein sequence ID" value="SMUV_0000448601-mRNA-1"/>
    <property type="gene ID" value="SMUV_0000448601"/>
</dbReference>
<dbReference type="PANTHER" id="PTHR11595">
    <property type="entry name" value="EF-HAND AND COILED-COIL DOMAIN-CONTAINING FAMILY MEMBER"/>
    <property type="match status" value="1"/>
</dbReference>
<dbReference type="PANTHER" id="PTHR11595:SF21">
    <property type="entry name" value="ELONGATION FACTOR 1-BETA"/>
    <property type="match status" value="1"/>
</dbReference>
<evidence type="ECO:0000256" key="5">
    <source>
        <dbReference type="SAM" id="MobiDB-lite"/>
    </source>
</evidence>
<feature type="compositionally biased region" description="Acidic residues" evidence="5">
    <location>
        <begin position="84"/>
        <end position="98"/>
    </location>
</feature>
<dbReference type="SMART" id="SM01182">
    <property type="entry name" value="EF-1_beta_acid"/>
    <property type="match status" value="1"/>
</dbReference>
<dbReference type="PROSITE" id="PS00824">
    <property type="entry name" value="EF1BD_1"/>
    <property type="match status" value="1"/>
</dbReference>
<name>A0A0N5AJ62_9BILA</name>
<keyword evidence="8" id="KW-1185">Reference proteome</keyword>
<evidence type="ECO:0000259" key="6">
    <source>
        <dbReference type="SMART" id="SM00888"/>
    </source>
</evidence>
<dbReference type="InterPro" id="IPR001326">
    <property type="entry name" value="Transl_elong_EF1B_B/D_CS"/>
</dbReference>